<evidence type="ECO:0000313" key="5">
    <source>
        <dbReference type="Proteomes" id="UP001316184"/>
    </source>
</evidence>
<protein>
    <submittedName>
        <fullName evidence="4">WHG domain-containing protein</fullName>
    </submittedName>
</protein>
<keyword evidence="5" id="KW-1185">Reference proteome</keyword>
<dbReference type="Gene3D" id="1.10.357.10">
    <property type="entry name" value="Tetracycline Repressor, domain 2"/>
    <property type="match status" value="1"/>
</dbReference>
<name>A0ABY5M896_9ACTN</name>
<evidence type="ECO:0000256" key="2">
    <source>
        <dbReference type="ARBA" id="ARBA00023163"/>
    </source>
</evidence>
<dbReference type="SUPFAM" id="SSF48498">
    <property type="entry name" value="Tetracyclin repressor-like, C-terminal domain"/>
    <property type="match status" value="1"/>
</dbReference>
<accession>A0ABY5M896</accession>
<dbReference type="RefSeq" id="WP_232401687.1">
    <property type="nucleotide sequence ID" value="NZ_CP102173.1"/>
</dbReference>
<feature type="domain" description="HTH-type transcriptional regulator MT1864/Rv1816-like C-terminal" evidence="3">
    <location>
        <begin position="49"/>
        <end position="146"/>
    </location>
</feature>
<evidence type="ECO:0000313" key="4">
    <source>
        <dbReference type="EMBL" id="UUP12868.1"/>
    </source>
</evidence>
<dbReference type="InterPro" id="IPR025996">
    <property type="entry name" value="MT1864/Rv1816-like_C"/>
</dbReference>
<dbReference type="InterPro" id="IPR036271">
    <property type="entry name" value="Tet_transcr_reg_TetR-rel_C_sf"/>
</dbReference>
<reference evidence="4 5" key="1">
    <citation type="submission" date="2022-08" db="EMBL/GenBank/DDBJ databases">
        <title>novel species in genus Aeromicrobium.</title>
        <authorList>
            <person name="Ye L."/>
        </authorList>
    </citation>
    <scope>NUCLEOTIDE SEQUENCE [LARGE SCALE GENOMIC DNA]</scope>
    <source>
        <strain evidence="5">zg-Y1379</strain>
    </source>
</reference>
<keyword evidence="1" id="KW-0805">Transcription regulation</keyword>
<dbReference type="Pfam" id="PF13305">
    <property type="entry name" value="TetR_C_33"/>
    <property type="match status" value="1"/>
</dbReference>
<organism evidence="4 5">
    <name type="scientific">Aeromicrobium wangtongii</name>
    <dbReference type="NCBI Taxonomy" id="2969247"/>
    <lineage>
        <taxon>Bacteria</taxon>
        <taxon>Bacillati</taxon>
        <taxon>Actinomycetota</taxon>
        <taxon>Actinomycetes</taxon>
        <taxon>Propionibacteriales</taxon>
        <taxon>Nocardioidaceae</taxon>
        <taxon>Aeromicrobium</taxon>
    </lineage>
</organism>
<evidence type="ECO:0000256" key="1">
    <source>
        <dbReference type="ARBA" id="ARBA00023015"/>
    </source>
</evidence>
<sequence>MARAGLTTDKVAQAGAQLADELGFEHVTISELARRLGVRVAGRSGRDALIALAGVYRGYATEHPGRYDAARLRLAPEVPAASAGPRLSQMLRDAVRGYDLAEPEQTHAVRLVGSLFHGYISLEGSGGLAHSEPDSATSWASILDALDVMLRSWPAPARA</sequence>
<gene>
    <name evidence="4" type="ORF">NQV15_13525</name>
</gene>
<keyword evidence="2" id="KW-0804">Transcription</keyword>
<dbReference type="EMBL" id="CP102173">
    <property type="protein sequence ID" value="UUP12868.1"/>
    <property type="molecule type" value="Genomic_DNA"/>
</dbReference>
<dbReference type="Proteomes" id="UP001316184">
    <property type="component" value="Chromosome"/>
</dbReference>
<evidence type="ECO:0000259" key="3">
    <source>
        <dbReference type="Pfam" id="PF13305"/>
    </source>
</evidence>
<proteinExistence type="predicted"/>